<accession>A0A9Q3D995</accession>
<feature type="region of interest" description="Disordered" evidence="1">
    <location>
        <begin position="1"/>
        <end position="39"/>
    </location>
</feature>
<dbReference type="AlphaFoldDB" id="A0A9Q3D995"/>
<reference evidence="2" key="1">
    <citation type="submission" date="2021-03" db="EMBL/GenBank/DDBJ databases">
        <title>Draft genome sequence of rust myrtle Austropuccinia psidii MF-1, a brazilian biotype.</title>
        <authorList>
            <person name="Quecine M.C."/>
            <person name="Pachon D.M.R."/>
            <person name="Bonatelli M.L."/>
            <person name="Correr F.H."/>
            <person name="Franceschini L.M."/>
            <person name="Leite T.F."/>
            <person name="Margarido G.R.A."/>
            <person name="Almeida C.A."/>
            <person name="Ferrarezi J.A."/>
            <person name="Labate C.A."/>
        </authorList>
    </citation>
    <scope>NUCLEOTIDE SEQUENCE</scope>
    <source>
        <strain evidence="2">MF-1</strain>
    </source>
</reference>
<evidence type="ECO:0000313" key="2">
    <source>
        <dbReference type="EMBL" id="MBW0499189.1"/>
    </source>
</evidence>
<name>A0A9Q3D995_9BASI</name>
<evidence type="ECO:0000313" key="3">
    <source>
        <dbReference type="Proteomes" id="UP000765509"/>
    </source>
</evidence>
<sequence>MGRNPWPMGQLGPFWPNFNEAKRGQGGKFSSPKPQVGLPEPFLTTNGQKTTLGHKLAINQSMAPGNHQRPPDQLQASIPLQFRERLPLLQCTPYSRTRSGAIWYNIPLCTIYAQKSNGDTFRTRLCNSK</sequence>
<proteinExistence type="predicted"/>
<protein>
    <submittedName>
        <fullName evidence="2">Uncharacterized protein</fullName>
    </submittedName>
</protein>
<comment type="caution">
    <text evidence="2">The sequence shown here is derived from an EMBL/GenBank/DDBJ whole genome shotgun (WGS) entry which is preliminary data.</text>
</comment>
<keyword evidence="3" id="KW-1185">Reference proteome</keyword>
<dbReference type="EMBL" id="AVOT02015141">
    <property type="protein sequence ID" value="MBW0499189.1"/>
    <property type="molecule type" value="Genomic_DNA"/>
</dbReference>
<organism evidence="2 3">
    <name type="scientific">Austropuccinia psidii MF-1</name>
    <dbReference type="NCBI Taxonomy" id="1389203"/>
    <lineage>
        <taxon>Eukaryota</taxon>
        <taxon>Fungi</taxon>
        <taxon>Dikarya</taxon>
        <taxon>Basidiomycota</taxon>
        <taxon>Pucciniomycotina</taxon>
        <taxon>Pucciniomycetes</taxon>
        <taxon>Pucciniales</taxon>
        <taxon>Sphaerophragmiaceae</taxon>
        <taxon>Austropuccinia</taxon>
    </lineage>
</organism>
<dbReference type="Proteomes" id="UP000765509">
    <property type="component" value="Unassembled WGS sequence"/>
</dbReference>
<evidence type="ECO:0000256" key="1">
    <source>
        <dbReference type="SAM" id="MobiDB-lite"/>
    </source>
</evidence>
<gene>
    <name evidence="2" type="ORF">O181_038904</name>
</gene>